<dbReference type="Proteomes" id="UP000346198">
    <property type="component" value="Unassembled WGS sequence"/>
</dbReference>
<gene>
    <name evidence="1" type="ORF">SCARR_03309</name>
</gene>
<name>A0A6C2UPI9_9BACT</name>
<evidence type="ECO:0000313" key="1">
    <source>
        <dbReference type="EMBL" id="VGO21237.1"/>
    </source>
</evidence>
<proteinExistence type="predicted"/>
<sequence length="70" mass="8081">MLLIQPALDKPAPDKKPINTIKWLELQDIYISNPYPIFSAQQSGVRANQLDSYSNKVLPTTFMSYFFIFI</sequence>
<dbReference type="EMBL" id="CAAHFH010000002">
    <property type="protein sequence ID" value="VGO21237.1"/>
    <property type="molecule type" value="Genomic_DNA"/>
</dbReference>
<keyword evidence="2" id="KW-1185">Reference proteome</keyword>
<accession>A0A6C2UPI9</accession>
<dbReference type="AlphaFoldDB" id="A0A6C2UPI9"/>
<protein>
    <submittedName>
        <fullName evidence="1">Uncharacterized protein</fullName>
    </submittedName>
</protein>
<organism evidence="1 2">
    <name type="scientific">Pontiella sulfatireligans</name>
    <dbReference type="NCBI Taxonomy" id="2750658"/>
    <lineage>
        <taxon>Bacteria</taxon>
        <taxon>Pseudomonadati</taxon>
        <taxon>Kiritimatiellota</taxon>
        <taxon>Kiritimatiellia</taxon>
        <taxon>Kiritimatiellales</taxon>
        <taxon>Pontiellaceae</taxon>
        <taxon>Pontiella</taxon>
    </lineage>
</organism>
<evidence type="ECO:0000313" key="2">
    <source>
        <dbReference type="Proteomes" id="UP000346198"/>
    </source>
</evidence>
<reference evidence="1 2" key="1">
    <citation type="submission" date="2019-04" db="EMBL/GenBank/DDBJ databases">
        <authorList>
            <person name="Van Vliet M D."/>
        </authorList>
    </citation>
    <scope>NUCLEOTIDE SEQUENCE [LARGE SCALE GENOMIC DNA]</scope>
    <source>
        <strain evidence="1 2">F21</strain>
    </source>
</reference>